<proteinExistence type="predicted"/>
<keyword evidence="1" id="KW-0732">Signal</keyword>
<protein>
    <recommendedName>
        <fullName evidence="4">Secreted protein</fullName>
    </recommendedName>
</protein>
<evidence type="ECO:0008006" key="4">
    <source>
        <dbReference type="Google" id="ProtNLM"/>
    </source>
</evidence>
<dbReference type="EMBL" id="JACXVP010000076">
    <property type="protein sequence ID" value="KAG5568637.1"/>
    <property type="molecule type" value="Genomic_DNA"/>
</dbReference>
<feature type="chain" id="PRO_5039902393" description="Secreted protein" evidence="1">
    <location>
        <begin position="20"/>
        <end position="84"/>
    </location>
</feature>
<evidence type="ECO:0000313" key="2">
    <source>
        <dbReference type="EMBL" id="KAG5568637.1"/>
    </source>
</evidence>
<organism evidence="2 3">
    <name type="scientific">Solanum commersonii</name>
    <name type="common">Commerson's wild potato</name>
    <name type="synonym">Commerson's nightshade</name>
    <dbReference type="NCBI Taxonomy" id="4109"/>
    <lineage>
        <taxon>Eukaryota</taxon>
        <taxon>Viridiplantae</taxon>
        <taxon>Streptophyta</taxon>
        <taxon>Embryophyta</taxon>
        <taxon>Tracheophyta</taxon>
        <taxon>Spermatophyta</taxon>
        <taxon>Magnoliopsida</taxon>
        <taxon>eudicotyledons</taxon>
        <taxon>Gunneridae</taxon>
        <taxon>Pentapetalae</taxon>
        <taxon>asterids</taxon>
        <taxon>lamiids</taxon>
        <taxon>Solanales</taxon>
        <taxon>Solanaceae</taxon>
        <taxon>Solanoideae</taxon>
        <taxon>Solaneae</taxon>
        <taxon>Solanum</taxon>
    </lineage>
</organism>
<feature type="signal peptide" evidence="1">
    <location>
        <begin position="1"/>
        <end position="19"/>
    </location>
</feature>
<keyword evidence="3" id="KW-1185">Reference proteome</keyword>
<gene>
    <name evidence="2" type="ORF">H5410_064353</name>
</gene>
<dbReference type="Proteomes" id="UP000824120">
    <property type="component" value="Unassembled WGS sequence"/>
</dbReference>
<dbReference type="AlphaFoldDB" id="A0A9J5VZL0"/>
<sequence>MKKCWTLRATILLYPIVGSNIPFSSKSSRVNNVRDNETGPSTRDMSNQLCTELDCKVSYWKIYKVMEHAKSYVRGTHEHMYPKA</sequence>
<name>A0A9J5VZL0_SOLCO</name>
<evidence type="ECO:0000256" key="1">
    <source>
        <dbReference type="SAM" id="SignalP"/>
    </source>
</evidence>
<evidence type="ECO:0000313" key="3">
    <source>
        <dbReference type="Proteomes" id="UP000824120"/>
    </source>
</evidence>
<accession>A0A9J5VZL0</accession>
<comment type="caution">
    <text evidence="2">The sequence shown here is derived from an EMBL/GenBank/DDBJ whole genome shotgun (WGS) entry which is preliminary data.</text>
</comment>
<reference evidence="2" key="1">
    <citation type="submission" date="2020-09" db="EMBL/GenBank/DDBJ databases">
        <title>De no assembly of potato wild relative species, Solanum commersonii.</title>
        <authorList>
            <person name="Cho K."/>
        </authorList>
    </citation>
    <scope>NUCLEOTIDE SEQUENCE</scope>
    <source>
        <strain evidence="2">LZ3.2</strain>
        <tissue evidence="2">Leaf</tissue>
    </source>
</reference>